<organism evidence="3 4">
    <name type="scientific">Trujillonella endophytica</name>
    <dbReference type="NCBI Taxonomy" id="673521"/>
    <lineage>
        <taxon>Bacteria</taxon>
        <taxon>Bacillati</taxon>
        <taxon>Actinomycetota</taxon>
        <taxon>Actinomycetes</taxon>
        <taxon>Geodermatophilales</taxon>
        <taxon>Geodermatophilaceae</taxon>
        <taxon>Trujillonella</taxon>
    </lineage>
</organism>
<keyword evidence="1" id="KW-0067">ATP-binding</keyword>
<dbReference type="NCBIfam" id="NF004351">
    <property type="entry name" value="PRK05731.1-4"/>
    <property type="match status" value="1"/>
</dbReference>
<dbReference type="Gene3D" id="3.90.650.10">
    <property type="entry name" value="PurM-like C-terminal domain"/>
    <property type="match status" value="1"/>
</dbReference>
<feature type="binding site" evidence="1">
    <location>
        <position position="165"/>
    </location>
    <ligand>
        <name>ATP</name>
        <dbReference type="ChEBI" id="CHEBI:30616"/>
    </ligand>
</feature>
<dbReference type="RefSeq" id="WP_091943078.1">
    <property type="nucleotide sequence ID" value="NZ_FOEE01000006.1"/>
</dbReference>
<dbReference type="InterPro" id="IPR036921">
    <property type="entry name" value="PurM-like_N_sf"/>
</dbReference>
<feature type="binding site" evidence="1">
    <location>
        <position position="58"/>
    </location>
    <ligand>
        <name>Mg(2+)</name>
        <dbReference type="ChEBI" id="CHEBI:18420"/>
        <label>1</label>
    </ligand>
</feature>
<dbReference type="SUPFAM" id="SSF55326">
    <property type="entry name" value="PurM N-terminal domain-like"/>
    <property type="match status" value="1"/>
</dbReference>
<feature type="binding site" evidence="1">
    <location>
        <position position="88"/>
    </location>
    <ligand>
        <name>Mg(2+)</name>
        <dbReference type="ChEBI" id="CHEBI:18420"/>
        <label>2</label>
    </ligand>
</feature>
<keyword evidence="1" id="KW-0479">Metal-binding</keyword>
<reference evidence="4" key="1">
    <citation type="submission" date="2016-10" db="EMBL/GenBank/DDBJ databases">
        <authorList>
            <person name="Varghese N."/>
            <person name="Submissions S."/>
        </authorList>
    </citation>
    <scope>NUCLEOTIDE SEQUENCE [LARGE SCALE GENOMIC DNA]</scope>
    <source>
        <strain evidence="4">DSM 45413</strain>
    </source>
</reference>
<feature type="binding site" evidence="1">
    <location>
        <position position="57"/>
    </location>
    <ligand>
        <name>Mg(2+)</name>
        <dbReference type="ChEBI" id="CHEBI:18420"/>
        <label>4</label>
    </ligand>
</feature>
<dbReference type="Gene3D" id="3.30.1330.10">
    <property type="entry name" value="PurM-like, N-terminal domain"/>
    <property type="match status" value="1"/>
</dbReference>
<comment type="pathway">
    <text evidence="1">Cofactor biosynthesis; thiamine diphosphate biosynthesis; thiamine diphosphate from thiamine phosphate: step 1/1.</text>
</comment>
<keyword evidence="1 3" id="KW-0418">Kinase</keyword>
<dbReference type="GO" id="GO:0000287">
    <property type="term" value="F:magnesium ion binding"/>
    <property type="evidence" value="ECO:0007669"/>
    <property type="project" value="UniProtKB-UniRule"/>
</dbReference>
<dbReference type="HAMAP" id="MF_02128">
    <property type="entry name" value="TMP_kinase"/>
    <property type="match status" value="1"/>
</dbReference>
<keyword evidence="4" id="KW-1185">Reference proteome</keyword>
<feature type="binding site" evidence="1">
    <location>
        <position position="59"/>
    </location>
    <ligand>
        <name>Mg(2+)</name>
        <dbReference type="ChEBI" id="CHEBI:18420"/>
        <label>1</label>
    </ligand>
</feature>
<feature type="binding site" evidence="1">
    <location>
        <position position="289"/>
    </location>
    <ligand>
        <name>substrate</name>
    </ligand>
</feature>
<feature type="binding site" evidence="1">
    <location>
        <position position="66"/>
    </location>
    <ligand>
        <name>substrate</name>
    </ligand>
</feature>
<keyword evidence="1" id="KW-0547">Nucleotide-binding</keyword>
<comment type="miscellaneous">
    <text evidence="1">Reaction mechanism of ThiL seems to utilize a direct, inline transfer of the gamma-phosphate of ATP to TMP rather than a phosphorylated enzyme intermediate.</text>
</comment>
<dbReference type="EC" id="2.7.4.16" evidence="1"/>
<feature type="binding site" evidence="1">
    <location>
        <position position="43"/>
    </location>
    <ligand>
        <name>Mg(2+)</name>
        <dbReference type="ChEBI" id="CHEBI:18420"/>
        <label>3</label>
    </ligand>
</feature>
<feature type="binding site" evidence="1">
    <location>
        <position position="233"/>
    </location>
    <ligand>
        <name>ATP</name>
        <dbReference type="ChEBI" id="CHEBI:30616"/>
    </ligand>
</feature>
<feature type="binding site" evidence="1">
    <location>
        <position position="43"/>
    </location>
    <ligand>
        <name>Mg(2+)</name>
        <dbReference type="ChEBI" id="CHEBI:18420"/>
        <label>4</label>
    </ligand>
</feature>
<dbReference type="GO" id="GO:0009229">
    <property type="term" value="P:thiamine diphosphate biosynthetic process"/>
    <property type="evidence" value="ECO:0007669"/>
    <property type="project" value="UniProtKB-UniRule"/>
</dbReference>
<evidence type="ECO:0000313" key="4">
    <source>
        <dbReference type="Proteomes" id="UP000198960"/>
    </source>
</evidence>
<comment type="function">
    <text evidence="1">Catalyzes the ATP-dependent phosphorylation of thiamine-monophosphate (TMP) to form thiamine-pyrophosphate (TPP), the active form of vitamin B1.</text>
</comment>
<feature type="binding site" evidence="1">
    <location>
        <begin position="135"/>
        <end position="136"/>
    </location>
    <ligand>
        <name>ATP</name>
        <dbReference type="ChEBI" id="CHEBI:30616"/>
    </ligand>
</feature>
<dbReference type="UniPathway" id="UPA00060">
    <property type="reaction ID" value="UER00142"/>
</dbReference>
<comment type="caution">
    <text evidence="1">Lacks conserved residue(s) required for the propagation of feature annotation.</text>
</comment>
<accession>A0A1H8TFX9</accession>
<dbReference type="STRING" id="673521.SAMN05660991_02233"/>
<dbReference type="EMBL" id="FOEE01000006">
    <property type="protein sequence ID" value="SEO89990.1"/>
    <property type="molecule type" value="Genomic_DNA"/>
</dbReference>
<feature type="binding site" evidence="1">
    <location>
        <position position="231"/>
    </location>
    <ligand>
        <name>Mg(2+)</name>
        <dbReference type="ChEBI" id="CHEBI:18420"/>
        <label>3</label>
    </ligand>
</feature>
<dbReference type="SUPFAM" id="SSF56042">
    <property type="entry name" value="PurM C-terminal domain-like"/>
    <property type="match status" value="1"/>
</dbReference>
<dbReference type="InterPro" id="IPR036676">
    <property type="entry name" value="PurM-like_C_sf"/>
</dbReference>
<dbReference type="Proteomes" id="UP000198960">
    <property type="component" value="Unassembled WGS sequence"/>
</dbReference>
<dbReference type="InterPro" id="IPR016188">
    <property type="entry name" value="PurM-like_N"/>
</dbReference>
<keyword evidence="1" id="KW-0460">Magnesium</keyword>
<dbReference type="PANTHER" id="PTHR30270">
    <property type="entry name" value="THIAMINE-MONOPHOSPHATE KINASE"/>
    <property type="match status" value="1"/>
</dbReference>
<dbReference type="AlphaFoldDB" id="A0A1H8TFX9"/>
<comment type="catalytic activity">
    <reaction evidence="1">
        <text>thiamine phosphate + ATP = thiamine diphosphate + ADP</text>
        <dbReference type="Rhea" id="RHEA:15913"/>
        <dbReference type="ChEBI" id="CHEBI:30616"/>
        <dbReference type="ChEBI" id="CHEBI:37575"/>
        <dbReference type="ChEBI" id="CHEBI:58937"/>
        <dbReference type="ChEBI" id="CHEBI:456216"/>
        <dbReference type="EC" id="2.7.4.16"/>
    </reaction>
</comment>
<evidence type="ECO:0000256" key="1">
    <source>
        <dbReference type="HAMAP-Rule" id="MF_02128"/>
    </source>
</evidence>
<gene>
    <name evidence="1" type="primary">thiL</name>
    <name evidence="3" type="ORF">SAMN05660991_02233</name>
</gene>
<keyword evidence="1" id="KW-0784">Thiamine biosynthesis</keyword>
<evidence type="ECO:0000313" key="3">
    <source>
        <dbReference type="EMBL" id="SEO89990.1"/>
    </source>
</evidence>
<proteinExistence type="inferred from homology"/>
<feature type="binding site" evidence="1">
    <location>
        <position position="88"/>
    </location>
    <ligand>
        <name>Mg(2+)</name>
        <dbReference type="ChEBI" id="CHEBI:18420"/>
        <label>4</label>
    </ligand>
</feature>
<dbReference type="CDD" id="cd02194">
    <property type="entry name" value="ThiL"/>
    <property type="match status" value="1"/>
</dbReference>
<name>A0A1H8TFX9_9ACTN</name>
<dbReference type="InterPro" id="IPR006283">
    <property type="entry name" value="ThiL-like"/>
</dbReference>
<dbReference type="GO" id="GO:0005524">
    <property type="term" value="F:ATP binding"/>
    <property type="evidence" value="ECO:0007669"/>
    <property type="project" value="UniProtKB-UniRule"/>
</dbReference>
<dbReference type="NCBIfam" id="TIGR01379">
    <property type="entry name" value="thiL"/>
    <property type="match status" value="1"/>
</dbReference>
<feature type="binding site" evidence="1">
    <location>
        <position position="88"/>
    </location>
    <ligand>
        <name>Mg(2+)</name>
        <dbReference type="ChEBI" id="CHEBI:18420"/>
        <label>3</label>
    </ligand>
</feature>
<dbReference type="GO" id="GO:0009228">
    <property type="term" value="P:thiamine biosynthetic process"/>
    <property type="evidence" value="ECO:0007669"/>
    <property type="project" value="UniProtKB-KW"/>
</dbReference>
<comment type="similarity">
    <text evidence="1">Belongs to the thiamine-monophosphate kinase family.</text>
</comment>
<dbReference type="PIRSF" id="PIRSF005303">
    <property type="entry name" value="Thiam_monoph_kin"/>
    <property type="match status" value="1"/>
</dbReference>
<dbReference type="Pfam" id="PF00586">
    <property type="entry name" value="AIRS"/>
    <property type="match status" value="1"/>
</dbReference>
<feature type="binding site" evidence="1">
    <location>
        <position position="136"/>
    </location>
    <ligand>
        <name>Mg(2+)</name>
        <dbReference type="ChEBI" id="CHEBI:18420"/>
        <label>1</label>
    </ligand>
</feature>
<sequence>MTRPAAPDRPGGTVAGLGEFALIDRVVARAGVARAAEVGPGDDAAVVRTPDGRVVATTDVLVEGRHFRRDWSSGTDVGHKAAAANLADVAAMGAVPTALLVGLACPPDTPVGWLEEVADGLAAEAGPLGAAVVGGDTVAAAPDSGAVVLSVTALGDLGGRRPVLRSGAAPGEVLALAGRLGWSACGLAVLRRGCSGVGGEAIAAVRAHRRPEPPYAAGPAAATAGATAMCDVSDGLLADAGHLAVASGVVVEIDGAALAAVALDPPGPLHQVGAALGVDPMAWVLTGGEDHALLATFPADARLPAGWAVIGAVAAATGDLGAGVRVDGRPAAAVAEALGAGGTGHVHFS</sequence>
<feature type="domain" description="PurM-like N-terminal" evidence="2">
    <location>
        <begin position="41"/>
        <end position="155"/>
    </location>
</feature>
<evidence type="ECO:0000259" key="2">
    <source>
        <dbReference type="Pfam" id="PF00586"/>
    </source>
</evidence>
<keyword evidence="1" id="KW-0808">Transferase</keyword>
<protein>
    <recommendedName>
        <fullName evidence="1">Thiamine-monophosphate kinase</fullName>
        <shortName evidence="1">TMP kinase</shortName>
        <shortName evidence="1">Thiamine-phosphate kinase</shortName>
        <ecNumber evidence="1">2.7.4.16</ecNumber>
    </recommendedName>
</protein>
<feature type="binding site" evidence="1">
    <location>
        <position position="234"/>
    </location>
    <ligand>
        <name>Mg(2+)</name>
        <dbReference type="ChEBI" id="CHEBI:18420"/>
        <label>5</label>
    </ligand>
</feature>
<dbReference type="OrthoDB" id="9802811at2"/>
<dbReference type="PANTHER" id="PTHR30270:SF0">
    <property type="entry name" value="THIAMINE-MONOPHOSPHATE KINASE"/>
    <property type="match status" value="1"/>
</dbReference>
<feature type="binding site" evidence="1">
    <location>
        <position position="59"/>
    </location>
    <ligand>
        <name>Mg(2+)</name>
        <dbReference type="ChEBI" id="CHEBI:18420"/>
        <label>2</label>
    </ligand>
</feature>
<dbReference type="GO" id="GO:0009030">
    <property type="term" value="F:thiamine-phosphate kinase activity"/>
    <property type="evidence" value="ECO:0007669"/>
    <property type="project" value="UniProtKB-UniRule"/>
</dbReference>